<dbReference type="InterPro" id="IPR055775">
    <property type="entry name" value="DUF7351"/>
</dbReference>
<keyword evidence="4" id="KW-1185">Reference proteome</keyword>
<name>A0ABD6AVP7_9EURY</name>
<proteinExistence type="predicted"/>
<comment type="caution">
    <text evidence="3">The sequence shown here is derived from an EMBL/GenBank/DDBJ whole genome shotgun (WGS) entry which is preliminary data.</text>
</comment>
<dbReference type="InterPro" id="IPR055771">
    <property type="entry name" value="DUF7347"/>
</dbReference>
<evidence type="ECO:0000259" key="2">
    <source>
        <dbReference type="Pfam" id="PF24042"/>
    </source>
</evidence>
<evidence type="ECO:0000313" key="3">
    <source>
        <dbReference type="EMBL" id="MFD1513590.1"/>
    </source>
</evidence>
<feature type="domain" description="DUF7351" evidence="2">
    <location>
        <begin position="104"/>
        <end position="280"/>
    </location>
</feature>
<organism evidence="3 4">
    <name type="scientific">Halomarina rubra</name>
    <dbReference type="NCBI Taxonomy" id="2071873"/>
    <lineage>
        <taxon>Archaea</taxon>
        <taxon>Methanobacteriati</taxon>
        <taxon>Methanobacteriota</taxon>
        <taxon>Stenosarchaea group</taxon>
        <taxon>Halobacteria</taxon>
        <taxon>Halobacteriales</taxon>
        <taxon>Natronomonadaceae</taxon>
        <taxon>Halomarina</taxon>
    </lineage>
</organism>
<dbReference type="InterPro" id="IPR011991">
    <property type="entry name" value="ArsR-like_HTH"/>
</dbReference>
<dbReference type="Pfam" id="PF24038">
    <property type="entry name" value="DUF7347"/>
    <property type="match status" value="1"/>
</dbReference>
<sequence>MDGRDSSNPFSLLANETRLGIVEAIGDASGDGEYACLSYSAIQTALGDHDAGNLNYHLRKLKARFVERTDDGYRLTVPGIRVYQAVSSGQFDGDRPTVPPTELDADCDMCDGTVVVSYERDRFIVRCDGCDVLYHRYPLSPNAFDVDDTAGLVTTAMTKSHVDSRSMLAGVCPYCSGTVERGLSADDRGDTNNDEWDVFAHLTCERCGWFVHPPVMMVAFRHPAATVFFEQRGVENPHARVEIPGPWGSTVLSTDPWRVRVDLTYEGETIRFLVDGSLDVLEWEVLEA</sequence>
<dbReference type="RefSeq" id="WP_250873567.1">
    <property type="nucleotide sequence ID" value="NZ_JALXFV010000005.1"/>
</dbReference>
<dbReference type="Gene3D" id="1.10.10.10">
    <property type="entry name" value="Winged helix-like DNA-binding domain superfamily/Winged helix DNA-binding domain"/>
    <property type="match status" value="1"/>
</dbReference>
<reference evidence="3 4" key="1">
    <citation type="journal article" date="2019" name="Int. J. Syst. Evol. Microbiol.">
        <title>The Global Catalogue of Microorganisms (GCM) 10K type strain sequencing project: providing services to taxonomists for standard genome sequencing and annotation.</title>
        <authorList>
            <consortium name="The Broad Institute Genomics Platform"/>
            <consortium name="The Broad Institute Genome Sequencing Center for Infectious Disease"/>
            <person name="Wu L."/>
            <person name="Ma J."/>
        </authorList>
    </citation>
    <scope>NUCLEOTIDE SEQUENCE [LARGE SCALE GENOMIC DNA]</scope>
    <source>
        <strain evidence="3 4">CGMCC 1.12563</strain>
    </source>
</reference>
<dbReference type="Pfam" id="PF24042">
    <property type="entry name" value="DUF7351"/>
    <property type="match status" value="1"/>
</dbReference>
<dbReference type="EMBL" id="JBHUDC010000005">
    <property type="protein sequence ID" value="MFD1513590.1"/>
    <property type="molecule type" value="Genomic_DNA"/>
</dbReference>
<gene>
    <name evidence="3" type="ORF">ACFSBT_09895</name>
</gene>
<evidence type="ECO:0000313" key="4">
    <source>
        <dbReference type="Proteomes" id="UP001597187"/>
    </source>
</evidence>
<feature type="domain" description="DUF7347" evidence="1">
    <location>
        <begin position="8"/>
        <end position="86"/>
    </location>
</feature>
<accession>A0ABD6AVP7</accession>
<evidence type="ECO:0000259" key="1">
    <source>
        <dbReference type="Pfam" id="PF24038"/>
    </source>
</evidence>
<dbReference type="AlphaFoldDB" id="A0ABD6AVP7"/>
<dbReference type="CDD" id="cd00090">
    <property type="entry name" value="HTH_ARSR"/>
    <property type="match status" value="1"/>
</dbReference>
<dbReference type="Proteomes" id="UP001597187">
    <property type="component" value="Unassembled WGS sequence"/>
</dbReference>
<protein>
    <submittedName>
        <fullName evidence="3">Winged helix-turn-helix domain-containing protein</fullName>
    </submittedName>
</protein>
<dbReference type="InterPro" id="IPR036388">
    <property type="entry name" value="WH-like_DNA-bd_sf"/>
</dbReference>